<comment type="similarity">
    <text evidence="2">Belongs to the TatC family.</text>
</comment>
<feature type="transmembrane region" description="Helical" evidence="6">
    <location>
        <begin position="155"/>
        <end position="180"/>
    </location>
</feature>
<dbReference type="NCBIfam" id="TIGR00945">
    <property type="entry name" value="tatC"/>
    <property type="match status" value="1"/>
</dbReference>
<protein>
    <submittedName>
        <fullName evidence="7">Sec-independent protein translocase protein</fullName>
    </submittedName>
</protein>
<proteinExistence type="inferred from homology"/>
<dbReference type="GO" id="GO:0033281">
    <property type="term" value="C:TAT protein transport complex"/>
    <property type="evidence" value="ECO:0007669"/>
    <property type="project" value="TreeGrafter"/>
</dbReference>
<evidence type="ECO:0000256" key="1">
    <source>
        <dbReference type="ARBA" id="ARBA00004141"/>
    </source>
</evidence>
<dbReference type="RefSeq" id="YP_009277432.1">
    <property type="nucleotide sequence ID" value="NC_030900.1"/>
</dbReference>
<dbReference type="AlphaFoldDB" id="A0A1B3TRH2"/>
<feature type="transmembrane region" description="Helical" evidence="6">
    <location>
        <begin position="67"/>
        <end position="85"/>
    </location>
</feature>
<dbReference type="PANTHER" id="PTHR30371:SF0">
    <property type="entry name" value="SEC-INDEPENDENT PROTEIN TRANSLOCASE PROTEIN TATC, CHLOROPLASTIC-RELATED"/>
    <property type="match status" value="1"/>
</dbReference>
<evidence type="ECO:0000256" key="3">
    <source>
        <dbReference type="ARBA" id="ARBA00022692"/>
    </source>
</evidence>
<dbReference type="GO" id="GO:0009977">
    <property type="term" value="F:proton motive force dependent protein transmembrane transporter activity"/>
    <property type="evidence" value="ECO:0007669"/>
    <property type="project" value="TreeGrafter"/>
</dbReference>
<dbReference type="GeneID" id="28799229"/>
<comment type="subcellular location">
    <subcellularLocation>
        <location evidence="1">Membrane</location>
        <topology evidence="1">Multi-pass membrane protein</topology>
    </subcellularLocation>
</comment>
<keyword evidence="3 6" id="KW-0812">Transmembrane</keyword>
<geneLocation type="mitochondrion" evidence="7"/>
<reference evidence="7" key="1">
    <citation type="journal article" date="2016" name="New Phytol.">
        <title>Complete mitochondrial genomes from the ferns Ophioglossum californicum and Psilotum nudum are highly repetitive with the largest organellar introns.</title>
        <authorList>
            <person name="Guo W."/>
            <person name="Zhu A."/>
            <person name="Fan W."/>
            <person name="Mower J.P."/>
        </authorList>
    </citation>
    <scope>NUCLEOTIDE SEQUENCE</scope>
    <source>
        <strain evidence="7">V14</strain>
    </source>
</reference>
<evidence type="ECO:0000313" key="7">
    <source>
        <dbReference type="EMBL" id="AOH05902.1"/>
    </source>
</evidence>
<dbReference type="PANTHER" id="PTHR30371">
    <property type="entry name" value="SEC-INDEPENDENT PROTEIN TRANSLOCASE PROTEIN TATC"/>
    <property type="match status" value="1"/>
</dbReference>
<evidence type="ECO:0000256" key="5">
    <source>
        <dbReference type="ARBA" id="ARBA00023136"/>
    </source>
</evidence>
<accession>A0A1B3TRH2</accession>
<evidence type="ECO:0000256" key="6">
    <source>
        <dbReference type="SAM" id="Phobius"/>
    </source>
</evidence>
<dbReference type="GO" id="GO:0065002">
    <property type="term" value="P:intracellular protein transmembrane transport"/>
    <property type="evidence" value="ECO:0007669"/>
    <property type="project" value="TreeGrafter"/>
</dbReference>
<keyword evidence="7" id="KW-0496">Mitochondrion</keyword>
<feature type="transmembrane region" description="Helical" evidence="6">
    <location>
        <begin position="106"/>
        <end position="126"/>
    </location>
</feature>
<dbReference type="Pfam" id="PF00902">
    <property type="entry name" value="TatC"/>
    <property type="match status" value="1"/>
</dbReference>
<evidence type="ECO:0000256" key="2">
    <source>
        <dbReference type="ARBA" id="ARBA00008882"/>
    </source>
</evidence>
<feature type="transmembrane region" description="Helical" evidence="6">
    <location>
        <begin position="192"/>
        <end position="210"/>
    </location>
</feature>
<dbReference type="GO" id="GO:0043953">
    <property type="term" value="P:protein transport by the Tat complex"/>
    <property type="evidence" value="ECO:0007669"/>
    <property type="project" value="TreeGrafter"/>
</dbReference>
<feature type="transmembrane region" description="Helical" evidence="6">
    <location>
        <begin position="216"/>
        <end position="240"/>
    </location>
</feature>
<evidence type="ECO:0000256" key="4">
    <source>
        <dbReference type="ARBA" id="ARBA00022989"/>
    </source>
</evidence>
<organism evidence="7">
    <name type="scientific">Ophioglossum californicum</name>
    <dbReference type="NCBI Taxonomy" id="1267209"/>
    <lineage>
        <taxon>Eukaryota</taxon>
        <taxon>Viridiplantae</taxon>
        <taxon>Streptophyta</taxon>
        <taxon>Embryophyta</taxon>
        <taxon>Tracheophyta</taxon>
        <taxon>Polypodiopsida</taxon>
        <taxon>Ophioglossidae</taxon>
        <taxon>Ophioglossales</taxon>
        <taxon>Ophioglossaceae</taxon>
        <taxon>Ophioglossoideae</taxon>
        <taxon>Ophioglossum</taxon>
    </lineage>
</organism>
<keyword evidence="5 6" id="KW-0472">Membrane</keyword>
<keyword evidence="4 6" id="KW-1133">Transmembrane helix</keyword>
<name>A0A1B3TRH2_9MONI</name>
<dbReference type="EMBL" id="KX171637">
    <property type="protein sequence ID" value="AOH05902.1"/>
    <property type="molecule type" value="Genomic_DNA"/>
</dbReference>
<feature type="transmembrane region" description="Helical" evidence="6">
    <location>
        <begin position="12"/>
        <end position="34"/>
    </location>
</feature>
<dbReference type="InterPro" id="IPR002033">
    <property type="entry name" value="TatC"/>
</dbReference>
<sequence length="246" mass="28399">MNFVPKTIMEELRIRVPWILICFSLTRLSCYWFSEELLFSLAKPFITLPHPDSSPIRTQLTEASGTYVTTSPILCFYFVLPFLSYQIRCFLIPSCYGKRKKQDKKLFHLSGPCLFLFSPVTFAWVVPNVWHFSYHLSTTPTNLLIIESQPRIYDYIMLTVRILFISSICSQVPVMVICPLRSKVLSLRTCLKNRRILMVVLLFVAALFAPPDTWCQIVVCLSLYLPIELTISVALILPVYRKQLSG</sequence>
<gene>
    <name evidence="7" type="primary">mttB</name>
</gene>